<evidence type="ECO:0000313" key="2">
    <source>
        <dbReference type="EMBL" id="AIA84920.1"/>
    </source>
</evidence>
<accession>A0A060BVW6</accession>
<dbReference type="AlphaFoldDB" id="A0A060BVW6"/>
<evidence type="ECO:0000259" key="1">
    <source>
        <dbReference type="Pfam" id="PF21317"/>
    </source>
</evidence>
<feature type="non-terminal residue" evidence="2">
    <location>
        <position position="1"/>
    </location>
</feature>
<reference evidence="2" key="1">
    <citation type="journal article" date="2013" name="Environ. Microbiol.">
        <title>Seasonally variable intestinal metagenomes of the red palm weevil (Rhynchophorus ferrugineus).</title>
        <authorList>
            <person name="Jia S."/>
            <person name="Zhang X."/>
            <person name="Zhang G."/>
            <person name="Yin A."/>
            <person name="Zhang S."/>
            <person name="Li F."/>
            <person name="Wang L."/>
            <person name="Zhao D."/>
            <person name="Yun Q."/>
            <person name="Tala"/>
            <person name="Wang J."/>
            <person name="Sun G."/>
            <person name="Baabdullah M."/>
            <person name="Yu X."/>
            <person name="Hu S."/>
            <person name="Al-Mssallem I.S."/>
            <person name="Yu J."/>
        </authorList>
    </citation>
    <scope>NUCLEOTIDE SEQUENCE</scope>
</reference>
<dbReference type="EMBL" id="KF117662">
    <property type="protein sequence ID" value="AIA84920.1"/>
    <property type="molecule type" value="Genomic_DNA"/>
</dbReference>
<protein>
    <submittedName>
        <fullName evidence="2">CAZy families GH35 protein</fullName>
    </submittedName>
</protein>
<dbReference type="Pfam" id="PF21317">
    <property type="entry name" value="BetaGal_ABD_1"/>
    <property type="match status" value="1"/>
</dbReference>
<dbReference type="Gene3D" id="2.60.120.260">
    <property type="entry name" value="Galactose-binding domain-like"/>
    <property type="match status" value="1"/>
</dbReference>
<name>A0A060BVW6_9ACTN</name>
<feature type="domain" description="Beta-galactosidase 1-like first all-beta" evidence="1">
    <location>
        <begin position="2"/>
        <end position="100"/>
    </location>
</feature>
<dbReference type="InterPro" id="IPR048912">
    <property type="entry name" value="BetaGal1-like_ABD1"/>
</dbReference>
<proteinExistence type="predicted"/>
<organism evidence="2">
    <name type="scientific">uncultured Kribbella sp</name>
    <dbReference type="NCBI Taxonomy" id="304889"/>
    <lineage>
        <taxon>Bacteria</taxon>
        <taxon>Bacillati</taxon>
        <taxon>Actinomycetota</taxon>
        <taxon>Actinomycetes</taxon>
        <taxon>Propionibacteriales</taxon>
        <taxon>Kribbellaceae</taxon>
        <taxon>Kribbella</taxon>
        <taxon>environmental samples</taxon>
    </lineage>
</organism>
<sequence length="140" mass="14959">SRGFVRYRTELADGFAPAVFSVDEVRDRAWVSLDGDPVGVLARELHERVILLPRATGTLDVLVEDEGRVNYGPRIGEPKGLIGPARLAGRPLTGWQAASVDLDAVVDAATRAPVRALAAGANVFRAVFELDRPGDLALST</sequence>
<feature type="non-terminal residue" evidence="2">
    <location>
        <position position="140"/>
    </location>
</feature>